<dbReference type="CDD" id="cd16015">
    <property type="entry name" value="LTA_synthase"/>
    <property type="match status" value="1"/>
</dbReference>
<dbReference type="Proteomes" id="UP000182057">
    <property type="component" value="Unassembled WGS sequence"/>
</dbReference>
<organism evidence="11 12">
    <name type="scientific">Tannerella forsythia</name>
    <name type="common">Bacteroides forsythus</name>
    <dbReference type="NCBI Taxonomy" id="28112"/>
    <lineage>
        <taxon>Bacteria</taxon>
        <taxon>Pseudomonadati</taxon>
        <taxon>Bacteroidota</taxon>
        <taxon>Bacteroidia</taxon>
        <taxon>Bacteroidales</taxon>
        <taxon>Tannerellaceae</taxon>
        <taxon>Tannerella</taxon>
    </lineage>
</organism>
<accession>A0A1D3UQM5</accession>
<dbReference type="GO" id="GO:0046872">
    <property type="term" value="F:metal ion binding"/>
    <property type="evidence" value="ECO:0007669"/>
    <property type="project" value="UniProtKB-KW"/>
</dbReference>
<dbReference type="Gene3D" id="3.30.1120.170">
    <property type="match status" value="1"/>
</dbReference>
<dbReference type="RefSeq" id="WP_081328244.1">
    <property type="nucleotide sequence ID" value="NZ_FMMM01000061.1"/>
</dbReference>
<dbReference type="PANTHER" id="PTHR47371">
    <property type="entry name" value="LIPOTEICHOIC ACID SYNTHASE"/>
    <property type="match status" value="1"/>
</dbReference>
<keyword evidence="5 9" id="KW-0472">Membrane</keyword>
<feature type="binding site" evidence="8">
    <location>
        <position position="487"/>
    </location>
    <ligand>
        <name>Mn(2+)</name>
        <dbReference type="ChEBI" id="CHEBI:29035"/>
    </ligand>
</feature>
<comment type="subcellular location">
    <subcellularLocation>
        <location evidence="1">Cell membrane</location>
        <topology evidence="1">Multi-pass membrane protein</topology>
    </subcellularLocation>
</comment>
<dbReference type="PIRSF" id="PIRSF005091">
    <property type="entry name" value="Mmb_sulf_HI1246"/>
    <property type="match status" value="1"/>
</dbReference>
<evidence type="ECO:0000256" key="4">
    <source>
        <dbReference type="ARBA" id="ARBA00022989"/>
    </source>
</evidence>
<evidence type="ECO:0000256" key="5">
    <source>
        <dbReference type="ARBA" id="ARBA00023136"/>
    </source>
</evidence>
<feature type="active site" evidence="6">
    <location>
        <position position="303"/>
    </location>
</feature>
<evidence type="ECO:0000256" key="2">
    <source>
        <dbReference type="ARBA" id="ARBA00022475"/>
    </source>
</evidence>
<dbReference type="InterPro" id="IPR000917">
    <property type="entry name" value="Sulfatase_N"/>
</dbReference>
<feature type="domain" description="Sulfatase N-terminal" evidence="10">
    <location>
        <begin position="253"/>
        <end position="545"/>
    </location>
</feature>
<feature type="transmembrane region" description="Helical" evidence="9">
    <location>
        <begin position="58"/>
        <end position="75"/>
    </location>
</feature>
<dbReference type="AlphaFoldDB" id="A0A1D3UQM5"/>
<dbReference type="InterPro" id="IPR050448">
    <property type="entry name" value="OpgB/LTA_synthase_biosynth"/>
</dbReference>
<keyword evidence="7" id="KW-0464">Manganese</keyword>
<dbReference type="Pfam" id="PF00884">
    <property type="entry name" value="Sulfatase"/>
    <property type="match status" value="1"/>
</dbReference>
<keyword evidence="7" id="KW-0479">Metal-binding</keyword>
<dbReference type="EMBL" id="FMMM01000061">
    <property type="protein sequence ID" value="SCQ22534.1"/>
    <property type="molecule type" value="Genomic_DNA"/>
</dbReference>
<dbReference type="InterPro" id="IPR012160">
    <property type="entry name" value="LtaS-like"/>
</dbReference>
<keyword evidence="2" id="KW-1003">Cell membrane</keyword>
<evidence type="ECO:0000256" key="9">
    <source>
        <dbReference type="SAM" id="Phobius"/>
    </source>
</evidence>
<dbReference type="InterPro" id="IPR017850">
    <property type="entry name" value="Alkaline_phosphatase_core_sf"/>
</dbReference>
<evidence type="ECO:0000256" key="8">
    <source>
        <dbReference type="PIRSR" id="PIRSR005091-3"/>
    </source>
</evidence>
<feature type="transmembrane region" description="Helical" evidence="9">
    <location>
        <begin position="82"/>
        <end position="103"/>
    </location>
</feature>
<evidence type="ECO:0000313" key="11">
    <source>
        <dbReference type="EMBL" id="SCQ22534.1"/>
    </source>
</evidence>
<proteinExistence type="predicted"/>
<dbReference type="SUPFAM" id="SSF53649">
    <property type="entry name" value="Alkaline phosphatase-like"/>
    <property type="match status" value="1"/>
</dbReference>
<evidence type="ECO:0000313" key="12">
    <source>
        <dbReference type="Proteomes" id="UP000182057"/>
    </source>
</evidence>
<dbReference type="OrthoDB" id="9777768at2"/>
<dbReference type="Gene3D" id="3.40.720.10">
    <property type="entry name" value="Alkaline Phosphatase, subunit A"/>
    <property type="match status" value="1"/>
</dbReference>
<feature type="binding site" evidence="8">
    <location>
        <position position="488"/>
    </location>
    <ligand>
        <name>Mn(2+)</name>
        <dbReference type="ChEBI" id="CHEBI:29035"/>
    </ligand>
</feature>
<feature type="binding site" evidence="7">
    <location>
        <position position="428"/>
    </location>
    <ligand>
        <name>substrate</name>
    </ligand>
</feature>
<gene>
    <name evidence="11" type="primary">ltaS2</name>
    <name evidence="11" type="ORF">TFUB20_01745</name>
</gene>
<reference evidence="11 12" key="1">
    <citation type="submission" date="2016-09" db="EMBL/GenBank/DDBJ databases">
        <authorList>
            <person name="Capua I."/>
            <person name="De Benedictis P."/>
            <person name="Joannis T."/>
            <person name="Lombin L.H."/>
            <person name="Cattoli G."/>
        </authorList>
    </citation>
    <scope>NUCLEOTIDE SEQUENCE [LARGE SCALE GENOMIC DNA]</scope>
    <source>
        <strain evidence="11 12">UB20</strain>
    </source>
</reference>
<evidence type="ECO:0000256" key="6">
    <source>
        <dbReference type="PIRSR" id="PIRSR005091-1"/>
    </source>
</evidence>
<feature type="binding site" evidence="8">
    <location>
        <position position="259"/>
    </location>
    <ligand>
        <name>Mn(2+)</name>
        <dbReference type="ChEBI" id="CHEBI:29035"/>
    </ligand>
</feature>
<keyword evidence="4 9" id="KW-1133">Transmembrane helix</keyword>
<name>A0A1D3UQM5_TANFO</name>
<dbReference type="PANTHER" id="PTHR47371:SF3">
    <property type="entry name" value="PHOSPHOGLYCEROL TRANSFERASE I"/>
    <property type="match status" value="1"/>
</dbReference>
<evidence type="ECO:0000256" key="3">
    <source>
        <dbReference type="ARBA" id="ARBA00022692"/>
    </source>
</evidence>
<evidence type="ECO:0000259" key="10">
    <source>
        <dbReference type="Pfam" id="PF00884"/>
    </source>
</evidence>
<evidence type="ECO:0000256" key="1">
    <source>
        <dbReference type="ARBA" id="ARBA00004651"/>
    </source>
</evidence>
<feature type="transmembrane region" description="Helical" evidence="9">
    <location>
        <begin position="164"/>
        <end position="182"/>
    </location>
</feature>
<dbReference type="GO" id="GO:0005886">
    <property type="term" value="C:plasma membrane"/>
    <property type="evidence" value="ECO:0007669"/>
    <property type="project" value="UniProtKB-SubCell"/>
</dbReference>
<feature type="transmembrane region" description="Helical" evidence="9">
    <location>
        <begin position="21"/>
        <end position="38"/>
    </location>
</feature>
<evidence type="ECO:0000256" key="7">
    <source>
        <dbReference type="PIRSR" id="PIRSR005091-2"/>
    </source>
</evidence>
<feature type="transmembrane region" description="Helical" evidence="9">
    <location>
        <begin position="123"/>
        <end position="144"/>
    </location>
</feature>
<keyword evidence="3 9" id="KW-0812">Transmembrane</keyword>
<sequence>MSEHRVIRKLSSSSSPSVKGQHALLYLFGGLLFFKFLWFDFCWCLTSTFRPFSSPETYLYAALAMLILLFPLVVWRMERTTWVTAILLDILLVCNLMYFRTYYTAIPLDSYWLIGNLKDFTDSVWGSFRITDLVFPLSTVAAAIARRRMKSPASLSRGMKEIRVYALLTGGFVLIAGSTLWLQGGFKKVYEALQDSYTHTCGTPMYTVFGSICYDYMRDAETYTPEVGIHIEDWLRQHPPMSAPSDTTTRTHCIVILAESLESWVLEQTVEGQELTPCLNRLLKDSTTIYAPYVVSQVKGGRSIDAQLMVNTGLLPIDNGVYSLKYPHSTYPSLARAMKQKYGSSAKAYTLTGDKPMVWNQSVIEPVFGYDGLLSKTDFVNDEPVGPRYRPQIGDGSLMRQIADKIRRRKVWDDNGQMLLQCVTYSGHFPFVLPERLRQVTFSDRFPPRMRDYMMTANYTDRALGQFVEQLRTDGIYEHTLIVITGDHEGLVDMRSEWCASEGGHGLVSEDPMVPLIILNAPKGMRYEQVMGQIDIYPTLLQLLGLTDYAWQGLGLSIIDTNNKRVAIDAQGNIYGETGHVSEKEIRHLKDAWKVSDAIIRYDYFAR</sequence>
<protein>
    <submittedName>
        <fullName evidence="11">Lipoteichoic acid synthase 2</fullName>
    </submittedName>
</protein>